<dbReference type="PROSITE" id="PS51186">
    <property type="entry name" value="GNAT"/>
    <property type="match status" value="1"/>
</dbReference>
<evidence type="ECO:0000259" key="3">
    <source>
        <dbReference type="PROSITE" id="PS51186"/>
    </source>
</evidence>
<dbReference type="InterPro" id="IPR050832">
    <property type="entry name" value="Bact_Acetyltransf"/>
</dbReference>
<gene>
    <name evidence="4" type="ORF">GCM10012278_52680</name>
</gene>
<keyword evidence="5" id="KW-1185">Reference proteome</keyword>
<reference evidence="4" key="1">
    <citation type="journal article" date="2014" name="Int. J. Syst. Evol. Microbiol.">
        <title>Complete genome sequence of Corynebacterium casei LMG S-19264T (=DSM 44701T), isolated from a smear-ripened cheese.</title>
        <authorList>
            <consortium name="US DOE Joint Genome Institute (JGI-PGF)"/>
            <person name="Walter F."/>
            <person name="Albersmeier A."/>
            <person name="Kalinowski J."/>
            <person name="Ruckert C."/>
        </authorList>
    </citation>
    <scope>NUCLEOTIDE SEQUENCE</scope>
    <source>
        <strain evidence="4">CGMCC 4.7430</strain>
    </source>
</reference>
<organism evidence="4 5">
    <name type="scientific">Nonomuraea glycinis</name>
    <dbReference type="NCBI Taxonomy" id="2047744"/>
    <lineage>
        <taxon>Bacteria</taxon>
        <taxon>Bacillati</taxon>
        <taxon>Actinomycetota</taxon>
        <taxon>Actinomycetes</taxon>
        <taxon>Streptosporangiales</taxon>
        <taxon>Streptosporangiaceae</taxon>
        <taxon>Nonomuraea</taxon>
    </lineage>
</organism>
<name>A0A918E7Y4_9ACTN</name>
<feature type="domain" description="N-acetyltransferase" evidence="3">
    <location>
        <begin position="1"/>
        <end position="181"/>
    </location>
</feature>
<dbReference type="EMBL" id="BMNK01000009">
    <property type="protein sequence ID" value="GGP10956.1"/>
    <property type="molecule type" value="Genomic_DNA"/>
</dbReference>
<evidence type="ECO:0000313" key="4">
    <source>
        <dbReference type="EMBL" id="GGP10956.1"/>
    </source>
</evidence>
<dbReference type="CDD" id="cd04301">
    <property type="entry name" value="NAT_SF"/>
    <property type="match status" value="1"/>
</dbReference>
<dbReference type="InterPro" id="IPR000182">
    <property type="entry name" value="GNAT_dom"/>
</dbReference>
<comment type="caution">
    <text evidence="4">The sequence shown here is derived from an EMBL/GenBank/DDBJ whole genome shotgun (WGS) entry which is preliminary data.</text>
</comment>
<evidence type="ECO:0000256" key="2">
    <source>
        <dbReference type="ARBA" id="ARBA00023315"/>
    </source>
</evidence>
<protein>
    <submittedName>
        <fullName evidence="4">N-acetyltransferase</fullName>
    </submittedName>
</protein>
<evidence type="ECO:0000313" key="5">
    <source>
        <dbReference type="Proteomes" id="UP000660745"/>
    </source>
</evidence>
<dbReference type="GO" id="GO:0016747">
    <property type="term" value="F:acyltransferase activity, transferring groups other than amino-acyl groups"/>
    <property type="evidence" value="ECO:0007669"/>
    <property type="project" value="InterPro"/>
</dbReference>
<dbReference type="SUPFAM" id="SSF55729">
    <property type="entry name" value="Acyl-CoA N-acyltransferases (Nat)"/>
    <property type="match status" value="1"/>
</dbReference>
<sequence length="181" mass="20177">MTIRPGAADDVESIAELHTESWRTAYAGIMPADYLDGPLLAINLELWQARIDSERYLNGGPPSCLLVAEGGDQAVTAFAYLTPQRDDRILLDNLHVRPGSKRSGIGRRLMVRGLGWAAEHHPDQPVYLDVLRDNTPARAFYERMGGSTSRAYVERFHAGFELDMLEYTWSPAAVQEFTGAR</sequence>
<dbReference type="Gene3D" id="3.40.630.30">
    <property type="match status" value="1"/>
</dbReference>
<evidence type="ECO:0000256" key="1">
    <source>
        <dbReference type="ARBA" id="ARBA00022679"/>
    </source>
</evidence>
<keyword evidence="1" id="KW-0808">Transferase</keyword>
<reference evidence="4" key="2">
    <citation type="submission" date="2020-09" db="EMBL/GenBank/DDBJ databases">
        <authorList>
            <person name="Sun Q."/>
            <person name="Zhou Y."/>
        </authorList>
    </citation>
    <scope>NUCLEOTIDE SEQUENCE</scope>
    <source>
        <strain evidence="4">CGMCC 4.7430</strain>
    </source>
</reference>
<dbReference type="Pfam" id="PF00583">
    <property type="entry name" value="Acetyltransf_1"/>
    <property type="match status" value="1"/>
</dbReference>
<dbReference type="RefSeq" id="WP_225277667.1">
    <property type="nucleotide sequence ID" value="NZ_BMNK01000009.1"/>
</dbReference>
<accession>A0A918E7Y4</accession>
<dbReference type="PANTHER" id="PTHR43877">
    <property type="entry name" value="AMINOALKYLPHOSPHONATE N-ACETYLTRANSFERASE-RELATED-RELATED"/>
    <property type="match status" value="1"/>
</dbReference>
<proteinExistence type="predicted"/>
<dbReference type="InterPro" id="IPR016181">
    <property type="entry name" value="Acyl_CoA_acyltransferase"/>
</dbReference>
<dbReference type="PANTHER" id="PTHR43877:SF1">
    <property type="entry name" value="ACETYLTRANSFERASE"/>
    <property type="match status" value="1"/>
</dbReference>
<dbReference type="AlphaFoldDB" id="A0A918E7Y4"/>
<keyword evidence="2" id="KW-0012">Acyltransferase</keyword>
<dbReference type="Proteomes" id="UP000660745">
    <property type="component" value="Unassembled WGS sequence"/>
</dbReference>